<feature type="compositionally biased region" description="Polar residues" evidence="1">
    <location>
        <begin position="46"/>
        <end position="74"/>
    </location>
</feature>
<keyword evidence="3" id="KW-1185">Reference proteome</keyword>
<dbReference type="PANTHER" id="PTHR39475:SF1">
    <property type="entry name" value="CONIDIATION-SPECIFIC PROTEIN 6"/>
    <property type="match status" value="1"/>
</dbReference>
<dbReference type="PANTHER" id="PTHR39475">
    <property type="entry name" value="CONIDIATION-SPECIFIC PROTEIN 6"/>
    <property type="match status" value="1"/>
</dbReference>
<comment type="caution">
    <text evidence="2">The sequence shown here is derived from an EMBL/GenBank/DDBJ whole genome shotgun (WGS) entry which is preliminary data.</text>
</comment>
<evidence type="ECO:0000256" key="1">
    <source>
        <dbReference type="SAM" id="MobiDB-lite"/>
    </source>
</evidence>
<feature type="compositionally biased region" description="Basic and acidic residues" evidence="1">
    <location>
        <begin position="76"/>
        <end position="88"/>
    </location>
</feature>
<reference evidence="2 3" key="1">
    <citation type="journal article" date="2021" name="Environ. Microbiol.">
        <title>Gene family expansions and transcriptome signatures uncover fungal adaptations to wood decay.</title>
        <authorList>
            <person name="Hage H."/>
            <person name="Miyauchi S."/>
            <person name="Viragh M."/>
            <person name="Drula E."/>
            <person name="Min B."/>
            <person name="Chaduli D."/>
            <person name="Navarro D."/>
            <person name="Favel A."/>
            <person name="Norest M."/>
            <person name="Lesage-Meessen L."/>
            <person name="Balint B."/>
            <person name="Merenyi Z."/>
            <person name="de Eugenio L."/>
            <person name="Morin E."/>
            <person name="Martinez A.T."/>
            <person name="Baldrian P."/>
            <person name="Stursova M."/>
            <person name="Martinez M.J."/>
            <person name="Novotny C."/>
            <person name="Magnuson J.K."/>
            <person name="Spatafora J.W."/>
            <person name="Maurice S."/>
            <person name="Pangilinan J."/>
            <person name="Andreopoulos W."/>
            <person name="LaButti K."/>
            <person name="Hundley H."/>
            <person name="Na H."/>
            <person name="Kuo A."/>
            <person name="Barry K."/>
            <person name="Lipzen A."/>
            <person name="Henrissat B."/>
            <person name="Riley R."/>
            <person name="Ahrendt S."/>
            <person name="Nagy L.G."/>
            <person name="Grigoriev I.V."/>
            <person name="Martin F."/>
            <person name="Rosso M.N."/>
        </authorList>
    </citation>
    <scope>NUCLEOTIDE SEQUENCE [LARGE SCALE GENOMIC DNA]</scope>
    <source>
        <strain evidence="2 3">CIRM-BRFM 1785</strain>
    </source>
</reference>
<feature type="region of interest" description="Disordered" evidence="1">
    <location>
        <begin position="1"/>
        <end position="119"/>
    </location>
</feature>
<feature type="compositionally biased region" description="Polar residues" evidence="1">
    <location>
        <begin position="1"/>
        <end position="12"/>
    </location>
</feature>
<protein>
    <submittedName>
        <fullName evidence="2">Uncharacterized protein</fullName>
    </submittedName>
</protein>
<gene>
    <name evidence="2" type="ORF">C8Q71DRAFT_862466</name>
</gene>
<evidence type="ECO:0000313" key="3">
    <source>
        <dbReference type="Proteomes" id="UP000814176"/>
    </source>
</evidence>
<dbReference type="GeneID" id="72008764"/>
<proteinExistence type="predicted"/>
<evidence type="ECO:0000313" key="2">
    <source>
        <dbReference type="EMBL" id="KAH9830456.1"/>
    </source>
</evidence>
<dbReference type="Proteomes" id="UP000814176">
    <property type="component" value="Unassembled WGS sequence"/>
</dbReference>
<accession>A0ABQ8K1B9</accession>
<dbReference type="RefSeq" id="XP_047773760.1">
    <property type="nucleotide sequence ID" value="XM_047928032.1"/>
</dbReference>
<dbReference type="EMBL" id="JADCUA010000031">
    <property type="protein sequence ID" value="KAH9830456.1"/>
    <property type="molecule type" value="Genomic_DNA"/>
</dbReference>
<organism evidence="2 3">
    <name type="scientific">Rhodofomes roseus</name>
    <dbReference type="NCBI Taxonomy" id="34475"/>
    <lineage>
        <taxon>Eukaryota</taxon>
        <taxon>Fungi</taxon>
        <taxon>Dikarya</taxon>
        <taxon>Basidiomycota</taxon>
        <taxon>Agaricomycotina</taxon>
        <taxon>Agaricomycetes</taxon>
        <taxon>Polyporales</taxon>
        <taxon>Rhodofomes</taxon>
    </lineage>
</organism>
<name>A0ABQ8K1B9_9APHY</name>
<sequence length="145" mass="15891">MSSGAMQSNVGNRQVYEDGDQRPHGHSGGPAPGGKLPHRAQDPQDTRYTYISSSPYTELTPTLTLHRSELTMQNRQKHDEKKAREAERAAAGQTVKDPLAPATRQGHEPSRGAQVDAELKAEDEALLAQKVKEKGQWGPKVNDVE</sequence>